<sequence>MRASLNIKNINIRKLFKHKNKEKIVILMFSIILIYLLASLYFIDHFFFNTIINEVDVSLKTHADAEQMMKKYIKSYELRLIERNDRTEKITGQEIGMRYNEQNNINRIYHMQKSYQWIKSLFKKQKYYQKELFTYEEELLEKKLDQLNCLNNNTVKPRNVGFRYSNGSYEIVKEVYGNKIIKDKLKKNIKLYILKGKMELDFDENHCYENPDYTLDSEKTHKTQNSLNKYVSANITYIFGDEKEILDGKIISRWIGVDENLEVVLSKAAVKNYIKGLSKKYDTVGITRNFKTSTGKIIEVTGGLYGWKMNQDVETISLLEDIEHGKVLEKEPVYIQKALSRGEDEIGSTYVEINITRQHLWFYKDGKLITRGPVVTGNPGRGNSTVVGTYMLNYKQRGVMLIGPNYQVKVNYWMPFYGNIGIHDALWRRSFGGEIYKRNGTHGCVNAPLYLAKTIFENIEEGIPIICYEE</sequence>
<evidence type="ECO:0000259" key="8">
    <source>
        <dbReference type="PROSITE" id="PS52029"/>
    </source>
</evidence>
<keyword evidence="2" id="KW-0808">Transferase</keyword>
<dbReference type="Proteomes" id="UP000273083">
    <property type="component" value="Unassembled WGS sequence"/>
</dbReference>
<feature type="domain" description="L,D-TPase catalytic" evidence="8">
    <location>
        <begin position="349"/>
        <end position="468"/>
    </location>
</feature>
<keyword evidence="9" id="KW-0449">Lipoprotein</keyword>
<organism evidence="9 10">
    <name type="scientific">Mobilisporobacter senegalensis</name>
    <dbReference type="NCBI Taxonomy" id="1329262"/>
    <lineage>
        <taxon>Bacteria</taxon>
        <taxon>Bacillati</taxon>
        <taxon>Bacillota</taxon>
        <taxon>Clostridia</taxon>
        <taxon>Lachnospirales</taxon>
        <taxon>Lachnospiraceae</taxon>
        <taxon>Mobilisporobacter</taxon>
    </lineage>
</organism>
<dbReference type="RefSeq" id="WP_243115394.1">
    <property type="nucleotide sequence ID" value="NZ_RJVG01000012.1"/>
</dbReference>
<evidence type="ECO:0000256" key="4">
    <source>
        <dbReference type="ARBA" id="ARBA00022984"/>
    </source>
</evidence>
<reference evidence="9 10" key="1">
    <citation type="submission" date="2018-11" db="EMBL/GenBank/DDBJ databases">
        <title>Genomic Encyclopedia of Type Strains, Phase IV (KMG-IV): sequencing the most valuable type-strain genomes for metagenomic binning, comparative biology and taxonomic classification.</title>
        <authorList>
            <person name="Goeker M."/>
        </authorList>
    </citation>
    <scope>NUCLEOTIDE SEQUENCE [LARGE SCALE GENOMIC DNA]</scope>
    <source>
        <strain evidence="9 10">DSM 26537</strain>
    </source>
</reference>
<evidence type="ECO:0000313" key="9">
    <source>
        <dbReference type="EMBL" id="ROR23949.1"/>
    </source>
</evidence>
<dbReference type="UniPathway" id="UPA00219"/>
<dbReference type="Pfam" id="PF03734">
    <property type="entry name" value="YkuD"/>
    <property type="match status" value="1"/>
</dbReference>
<comment type="pathway">
    <text evidence="1 6">Cell wall biogenesis; peptidoglycan biosynthesis.</text>
</comment>
<dbReference type="SUPFAM" id="SSF141523">
    <property type="entry name" value="L,D-transpeptidase catalytic domain-like"/>
    <property type="match status" value="1"/>
</dbReference>
<keyword evidence="5 6" id="KW-0961">Cell wall biogenesis/degradation</keyword>
<keyword evidence="7" id="KW-0472">Membrane</keyword>
<keyword evidence="7" id="KW-1133">Transmembrane helix</keyword>
<keyword evidence="3 6" id="KW-0133">Cell shape</keyword>
<dbReference type="InterPro" id="IPR022029">
    <property type="entry name" value="YoaR-like_PG-bd"/>
</dbReference>
<accession>A0A3N1XB05</accession>
<feature type="active site" description="Proton donor/acceptor" evidence="6">
    <location>
        <position position="423"/>
    </location>
</feature>
<dbReference type="Pfam" id="PF12229">
    <property type="entry name" value="PG_binding_4"/>
    <property type="match status" value="2"/>
</dbReference>
<dbReference type="EMBL" id="RJVG01000012">
    <property type="protein sequence ID" value="ROR23949.1"/>
    <property type="molecule type" value="Genomic_DNA"/>
</dbReference>
<dbReference type="InterPro" id="IPR038054">
    <property type="entry name" value="LD_TPept-like_central_sf"/>
</dbReference>
<dbReference type="InterPro" id="IPR005490">
    <property type="entry name" value="LD_TPept_cat_dom"/>
</dbReference>
<dbReference type="Gene3D" id="2.40.440.10">
    <property type="entry name" value="L,D-transpeptidase catalytic domain-like"/>
    <property type="match status" value="1"/>
</dbReference>
<keyword evidence="4 6" id="KW-0573">Peptidoglycan synthesis</keyword>
<dbReference type="PANTHER" id="PTHR30582">
    <property type="entry name" value="L,D-TRANSPEPTIDASE"/>
    <property type="match status" value="1"/>
</dbReference>
<evidence type="ECO:0000256" key="7">
    <source>
        <dbReference type="SAM" id="Phobius"/>
    </source>
</evidence>
<evidence type="ECO:0000256" key="1">
    <source>
        <dbReference type="ARBA" id="ARBA00004752"/>
    </source>
</evidence>
<name>A0A3N1XB05_9FIRM</name>
<dbReference type="InterPro" id="IPR050979">
    <property type="entry name" value="LD-transpeptidase"/>
</dbReference>
<feature type="transmembrane region" description="Helical" evidence="7">
    <location>
        <begin position="24"/>
        <end position="43"/>
    </location>
</feature>
<dbReference type="GO" id="GO:0005576">
    <property type="term" value="C:extracellular region"/>
    <property type="evidence" value="ECO:0007669"/>
    <property type="project" value="TreeGrafter"/>
</dbReference>
<evidence type="ECO:0000313" key="10">
    <source>
        <dbReference type="Proteomes" id="UP000273083"/>
    </source>
</evidence>
<dbReference type="CDD" id="cd16913">
    <property type="entry name" value="YkuD_like"/>
    <property type="match status" value="1"/>
</dbReference>
<dbReference type="GO" id="GO:0018104">
    <property type="term" value="P:peptidoglycan-protein cross-linking"/>
    <property type="evidence" value="ECO:0007669"/>
    <property type="project" value="TreeGrafter"/>
</dbReference>
<evidence type="ECO:0000256" key="2">
    <source>
        <dbReference type="ARBA" id="ARBA00022679"/>
    </source>
</evidence>
<dbReference type="AlphaFoldDB" id="A0A3N1XB05"/>
<evidence type="ECO:0000256" key="5">
    <source>
        <dbReference type="ARBA" id="ARBA00023316"/>
    </source>
</evidence>
<dbReference type="Gene3D" id="3.10.20.800">
    <property type="match status" value="1"/>
</dbReference>
<comment type="caution">
    <text evidence="9">The sequence shown here is derived from an EMBL/GenBank/DDBJ whole genome shotgun (WGS) entry which is preliminary data.</text>
</comment>
<protein>
    <submittedName>
        <fullName evidence="9">Lipoprotein-anchoring transpeptidase ErfK/SrfK</fullName>
    </submittedName>
</protein>
<dbReference type="GO" id="GO:0071972">
    <property type="term" value="F:peptidoglycan L,D-transpeptidase activity"/>
    <property type="evidence" value="ECO:0007669"/>
    <property type="project" value="TreeGrafter"/>
</dbReference>
<keyword evidence="10" id="KW-1185">Reference proteome</keyword>
<evidence type="ECO:0000256" key="6">
    <source>
        <dbReference type="PROSITE-ProRule" id="PRU01373"/>
    </source>
</evidence>
<dbReference type="InterPro" id="IPR038063">
    <property type="entry name" value="Transpep_catalytic_dom"/>
</dbReference>
<feature type="active site" description="Nucleophile" evidence="6">
    <location>
        <position position="444"/>
    </location>
</feature>
<dbReference type="SUPFAM" id="SSF143985">
    <property type="entry name" value="L,D-transpeptidase pre-catalytic domain-like"/>
    <property type="match status" value="1"/>
</dbReference>
<evidence type="ECO:0000256" key="3">
    <source>
        <dbReference type="ARBA" id="ARBA00022960"/>
    </source>
</evidence>
<dbReference type="PROSITE" id="PS52029">
    <property type="entry name" value="LD_TPASE"/>
    <property type="match status" value="1"/>
</dbReference>
<dbReference type="GO" id="GO:0008360">
    <property type="term" value="P:regulation of cell shape"/>
    <property type="evidence" value="ECO:0007669"/>
    <property type="project" value="UniProtKB-UniRule"/>
</dbReference>
<dbReference type="PANTHER" id="PTHR30582:SF33">
    <property type="entry name" value="EXPORTED PROTEIN"/>
    <property type="match status" value="1"/>
</dbReference>
<dbReference type="GO" id="GO:0071555">
    <property type="term" value="P:cell wall organization"/>
    <property type="evidence" value="ECO:0007669"/>
    <property type="project" value="UniProtKB-UniRule"/>
</dbReference>
<proteinExistence type="predicted"/>
<gene>
    <name evidence="9" type="ORF">EDD66_11280</name>
</gene>
<keyword evidence="7" id="KW-0812">Transmembrane</keyword>
<dbReference type="GO" id="GO:0016740">
    <property type="term" value="F:transferase activity"/>
    <property type="evidence" value="ECO:0007669"/>
    <property type="project" value="UniProtKB-KW"/>
</dbReference>